<sequence>MDQRPWDQATTNSLSQATTSALSQATTSALSRPASLTASPTAFPSNIANGKGDNKGSEIGLGIGLGVALLAALALLFWEHRKRVRAEARLAEQQGEYKSSPERALAHETQYEQPKAELASGEAELP</sequence>
<organism evidence="3 4">
    <name type="scientific">Glonium stellatum</name>
    <dbReference type="NCBI Taxonomy" id="574774"/>
    <lineage>
        <taxon>Eukaryota</taxon>
        <taxon>Fungi</taxon>
        <taxon>Dikarya</taxon>
        <taxon>Ascomycota</taxon>
        <taxon>Pezizomycotina</taxon>
        <taxon>Dothideomycetes</taxon>
        <taxon>Pleosporomycetidae</taxon>
        <taxon>Gloniales</taxon>
        <taxon>Gloniaceae</taxon>
        <taxon>Glonium</taxon>
    </lineage>
</organism>
<keyword evidence="2" id="KW-0472">Membrane</keyword>
<proteinExistence type="predicted"/>
<feature type="region of interest" description="Disordered" evidence="1">
    <location>
        <begin position="90"/>
        <end position="126"/>
    </location>
</feature>
<keyword evidence="2" id="KW-1133">Transmembrane helix</keyword>
<protein>
    <submittedName>
        <fullName evidence="3">Uncharacterized protein</fullName>
    </submittedName>
</protein>
<feature type="compositionally biased region" description="Low complexity" evidence="1">
    <location>
        <begin position="8"/>
        <end position="31"/>
    </location>
</feature>
<keyword evidence="2" id="KW-0812">Transmembrane</keyword>
<reference evidence="3 4" key="1">
    <citation type="journal article" date="2016" name="Nat. Commun.">
        <title>Ectomycorrhizal ecology is imprinted in the genome of the dominant symbiotic fungus Cenococcum geophilum.</title>
        <authorList>
            <consortium name="DOE Joint Genome Institute"/>
            <person name="Peter M."/>
            <person name="Kohler A."/>
            <person name="Ohm R.A."/>
            <person name="Kuo A."/>
            <person name="Krutzmann J."/>
            <person name="Morin E."/>
            <person name="Arend M."/>
            <person name="Barry K.W."/>
            <person name="Binder M."/>
            <person name="Choi C."/>
            <person name="Clum A."/>
            <person name="Copeland A."/>
            <person name="Grisel N."/>
            <person name="Haridas S."/>
            <person name="Kipfer T."/>
            <person name="LaButti K."/>
            <person name="Lindquist E."/>
            <person name="Lipzen A."/>
            <person name="Maire R."/>
            <person name="Meier B."/>
            <person name="Mihaltcheva S."/>
            <person name="Molinier V."/>
            <person name="Murat C."/>
            <person name="Poggeler S."/>
            <person name="Quandt C.A."/>
            <person name="Sperisen C."/>
            <person name="Tritt A."/>
            <person name="Tisserant E."/>
            <person name="Crous P.W."/>
            <person name="Henrissat B."/>
            <person name="Nehls U."/>
            <person name="Egli S."/>
            <person name="Spatafora J.W."/>
            <person name="Grigoriev I.V."/>
            <person name="Martin F.M."/>
        </authorList>
    </citation>
    <scope>NUCLEOTIDE SEQUENCE [LARGE SCALE GENOMIC DNA]</scope>
    <source>
        <strain evidence="3 4">CBS 207.34</strain>
    </source>
</reference>
<dbReference type="Proteomes" id="UP000250140">
    <property type="component" value="Unassembled WGS sequence"/>
</dbReference>
<evidence type="ECO:0000313" key="3">
    <source>
        <dbReference type="EMBL" id="OCL09128.1"/>
    </source>
</evidence>
<feature type="compositionally biased region" description="Basic and acidic residues" evidence="1">
    <location>
        <begin position="99"/>
        <end position="110"/>
    </location>
</feature>
<feature type="transmembrane region" description="Helical" evidence="2">
    <location>
        <begin position="59"/>
        <end position="78"/>
    </location>
</feature>
<feature type="compositionally biased region" description="Polar residues" evidence="1">
    <location>
        <begin position="34"/>
        <end position="48"/>
    </location>
</feature>
<dbReference type="AlphaFoldDB" id="A0A8E2F2K5"/>
<evidence type="ECO:0000256" key="1">
    <source>
        <dbReference type="SAM" id="MobiDB-lite"/>
    </source>
</evidence>
<name>A0A8E2F2K5_9PEZI</name>
<evidence type="ECO:0000313" key="4">
    <source>
        <dbReference type="Proteomes" id="UP000250140"/>
    </source>
</evidence>
<keyword evidence="4" id="KW-1185">Reference proteome</keyword>
<gene>
    <name evidence="3" type="ORF">AOQ84DRAFT_405265</name>
</gene>
<evidence type="ECO:0000256" key="2">
    <source>
        <dbReference type="SAM" id="Phobius"/>
    </source>
</evidence>
<accession>A0A8E2F2K5</accession>
<feature type="region of interest" description="Disordered" evidence="1">
    <location>
        <begin position="1"/>
        <end position="55"/>
    </location>
</feature>
<dbReference type="EMBL" id="KV749507">
    <property type="protein sequence ID" value="OCL09128.1"/>
    <property type="molecule type" value="Genomic_DNA"/>
</dbReference>